<organism evidence="1 2">
    <name type="scientific">Nephila pilipes</name>
    <name type="common">Giant wood spider</name>
    <name type="synonym">Nephila maculata</name>
    <dbReference type="NCBI Taxonomy" id="299642"/>
    <lineage>
        <taxon>Eukaryota</taxon>
        <taxon>Metazoa</taxon>
        <taxon>Ecdysozoa</taxon>
        <taxon>Arthropoda</taxon>
        <taxon>Chelicerata</taxon>
        <taxon>Arachnida</taxon>
        <taxon>Araneae</taxon>
        <taxon>Araneomorphae</taxon>
        <taxon>Entelegynae</taxon>
        <taxon>Araneoidea</taxon>
        <taxon>Nephilidae</taxon>
        <taxon>Nephila</taxon>
    </lineage>
</organism>
<accession>A0A8X6PXR3</accession>
<dbReference type="Proteomes" id="UP000887013">
    <property type="component" value="Unassembled WGS sequence"/>
</dbReference>
<dbReference type="AlphaFoldDB" id="A0A8X6PXR3"/>
<reference evidence="1" key="1">
    <citation type="submission" date="2020-08" db="EMBL/GenBank/DDBJ databases">
        <title>Multicomponent nature underlies the extraordinary mechanical properties of spider dragline silk.</title>
        <authorList>
            <person name="Kono N."/>
            <person name="Nakamura H."/>
            <person name="Mori M."/>
            <person name="Yoshida Y."/>
            <person name="Ohtoshi R."/>
            <person name="Malay A.D."/>
            <person name="Moran D.A.P."/>
            <person name="Tomita M."/>
            <person name="Numata K."/>
            <person name="Arakawa K."/>
        </authorList>
    </citation>
    <scope>NUCLEOTIDE SEQUENCE</scope>
</reference>
<evidence type="ECO:0000313" key="1">
    <source>
        <dbReference type="EMBL" id="GFT91769.1"/>
    </source>
</evidence>
<keyword evidence="2" id="KW-1185">Reference proteome</keyword>
<proteinExistence type="predicted"/>
<comment type="caution">
    <text evidence="1">The sequence shown here is derived from an EMBL/GenBank/DDBJ whole genome shotgun (WGS) entry which is preliminary data.</text>
</comment>
<dbReference type="EMBL" id="BMAW01120975">
    <property type="protein sequence ID" value="GFT91769.1"/>
    <property type="molecule type" value="Genomic_DNA"/>
</dbReference>
<evidence type="ECO:0000313" key="2">
    <source>
        <dbReference type="Proteomes" id="UP000887013"/>
    </source>
</evidence>
<protein>
    <submittedName>
        <fullName evidence="1">Uncharacterized protein</fullName>
    </submittedName>
</protein>
<name>A0A8X6PXR3_NEPPI</name>
<gene>
    <name evidence="1" type="ORF">NPIL_337411</name>
</gene>
<sequence length="105" mass="11613">MILLISSSVEVNNIHLEHHTFGSAPEKLTECVVSIGLTSNIITIFTDCEYARDIGLYSDNMEQTKCMAEKMEVELRIPRITAAQQNRANSVADPMDLNICLPSGT</sequence>